<comment type="cofactor">
    <cofactor evidence="1">
        <name>Mg(2+)</name>
        <dbReference type="ChEBI" id="CHEBI:18420"/>
    </cofactor>
</comment>
<accession>A0A158FZL7</accession>
<dbReference type="InterPro" id="IPR000086">
    <property type="entry name" value="NUDIX_hydrolase_dom"/>
</dbReference>
<evidence type="ECO:0000313" key="4">
    <source>
        <dbReference type="EMBL" id="SAL25276.1"/>
    </source>
</evidence>
<dbReference type="Proteomes" id="UP000054717">
    <property type="component" value="Unassembled WGS sequence"/>
</dbReference>
<feature type="domain" description="Nudix hydrolase" evidence="3">
    <location>
        <begin position="81"/>
        <end position="208"/>
    </location>
</feature>
<dbReference type="Gene3D" id="6.10.250.1120">
    <property type="match status" value="1"/>
</dbReference>
<dbReference type="Gene3D" id="3.90.79.10">
    <property type="entry name" value="Nucleoside Triphosphate Pyrophosphohydrolase"/>
    <property type="match status" value="1"/>
</dbReference>
<proteinExistence type="predicted"/>
<comment type="caution">
    <text evidence="4">The sequence shown here is derived from an EMBL/GenBank/DDBJ whole genome shotgun (WGS) entry which is preliminary data.</text>
</comment>
<dbReference type="PANTHER" id="PTHR43046">
    <property type="entry name" value="GDP-MANNOSE MANNOSYL HYDROLASE"/>
    <property type="match status" value="1"/>
</dbReference>
<dbReference type="STRING" id="326475.AWB66_01442"/>
<sequence>MPHVIVKTSTIAEVRLSIRRLEQARRLLALAQTGLHYTEGAFDKERYQEIAAIAHAQLGELADMDAEQVANLFAHEAGYANPKLDVRCAVFNDAGEVLLVREAADGLWSLPGGWADVGASPAENAAREVREESGYTVTVERLLAVWDTAKHPHPPSVFHIWKLMFLGRIVSAGDVIGVETNGVGFFAIDALPPLSLGRILPEQIRRLDALRRDGGIAFD</sequence>
<dbReference type="PANTHER" id="PTHR43046:SF16">
    <property type="entry name" value="ADP-RIBOSE PYROPHOSPHATASE YJHB-RELATED"/>
    <property type="match status" value="1"/>
</dbReference>
<name>A0A158FZL7_9BURK</name>
<dbReference type="GO" id="GO:0016787">
    <property type="term" value="F:hydrolase activity"/>
    <property type="evidence" value="ECO:0007669"/>
    <property type="project" value="UniProtKB-KW"/>
</dbReference>
<organism evidence="4 5">
    <name type="scientific">Caballeronia telluris</name>
    <dbReference type="NCBI Taxonomy" id="326475"/>
    <lineage>
        <taxon>Bacteria</taxon>
        <taxon>Pseudomonadati</taxon>
        <taxon>Pseudomonadota</taxon>
        <taxon>Betaproteobacteria</taxon>
        <taxon>Burkholderiales</taxon>
        <taxon>Burkholderiaceae</taxon>
        <taxon>Caballeronia</taxon>
    </lineage>
</organism>
<reference evidence="4" key="1">
    <citation type="submission" date="2016-01" db="EMBL/GenBank/DDBJ databases">
        <authorList>
            <person name="Peeters Charlotte."/>
        </authorList>
    </citation>
    <scope>NUCLEOTIDE SEQUENCE</scope>
    <source>
        <strain evidence="4">LMG 22936</strain>
    </source>
</reference>
<evidence type="ECO:0000256" key="1">
    <source>
        <dbReference type="ARBA" id="ARBA00001946"/>
    </source>
</evidence>
<dbReference type="EMBL" id="FCNZ02000004">
    <property type="protein sequence ID" value="SAL25276.1"/>
    <property type="molecule type" value="Genomic_DNA"/>
</dbReference>
<keyword evidence="2 4" id="KW-0378">Hydrolase</keyword>
<dbReference type="InterPro" id="IPR015797">
    <property type="entry name" value="NUDIX_hydrolase-like_dom_sf"/>
</dbReference>
<dbReference type="Pfam" id="PF00293">
    <property type="entry name" value="NUDIX"/>
    <property type="match status" value="1"/>
</dbReference>
<dbReference type="AlphaFoldDB" id="A0A158FZL7"/>
<gene>
    <name evidence="4" type="ORF">AWB66_01442</name>
</gene>
<dbReference type="SUPFAM" id="SSF55811">
    <property type="entry name" value="Nudix"/>
    <property type="match status" value="1"/>
</dbReference>
<evidence type="ECO:0000259" key="3">
    <source>
        <dbReference type="PROSITE" id="PS51462"/>
    </source>
</evidence>
<evidence type="ECO:0000256" key="2">
    <source>
        <dbReference type="ARBA" id="ARBA00022801"/>
    </source>
</evidence>
<dbReference type="Pfam" id="PF12535">
    <property type="entry name" value="Nudix_N"/>
    <property type="match status" value="1"/>
</dbReference>
<dbReference type="PROSITE" id="PS51462">
    <property type="entry name" value="NUDIX"/>
    <property type="match status" value="1"/>
</dbReference>
<dbReference type="CDD" id="cd04672">
    <property type="entry name" value="NUDIX_CDP-Chase_like"/>
    <property type="match status" value="1"/>
</dbReference>
<evidence type="ECO:0000313" key="5">
    <source>
        <dbReference type="Proteomes" id="UP000054717"/>
    </source>
</evidence>
<protein>
    <submittedName>
        <fullName evidence="4">NUDIX hydrolase</fullName>
    </submittedName>
</protein>
<keyword evidence="5" id="KW-1185">Reference proteome</keyword>
<dbReference type="InterPro" id="IPR059176">
    <property type="entry name" value="UDP-X_N"/>
</dbReference>